<dbReference type="EMBL" id="WNHB01000021">
    <property type="protein sequence ID" value="MTT32827.1"/>
    <property type="molecule type" value="Genomic_DNA"/>
</dbReference>
<protein>
    <submittedName>
        <fullName evidence="5">Hydantoinase/carbamoylase family amidase</fullName>
        <ecNumber evidence="5">3.5.-.-</ecNumber>
    </submittedName>
</protein>
<evidence type="ECO:0000256" key="2">
    <source>
        <dbReference type="ARBA" id="ARBA00022801"/>
    </source>
</evidence>
<accession>A0A6N8CU68</accession>
<feature type="binding site" evidence="3">
    <location>
        <position position="90"/>
    </location>
    <ligand>
        <name>Zn(2+)</name>
        <dbReference type="ChEBI" id="CHEBI:29105"/>
        <label>2</label>
    </ligand>
</feature>
<comment type="caution">
    <text evidence="5">The sequence shown here is derived from an EMBL/GenBank/DDBJ whole genome shotgun (WGS) entry which is preliminary data.</text>
</comment>
<dbReference type="InterPro" id="IPR010158">
    <property type="entry name" value="Amidase_Cbmase"/>
</dbReference>
<dbReference type="SUPFAM" id="SSF53187">
    <property type="entry name" value="Zn-dependent exopeptidases"/>
    <property type="match status" value="1"/>
</dbReference>
<proteinExistence type="inferred from homology"/>
<dbReference type="NCBIfam" id="NF006771">
    <property type="entry name" value="PRK09290.1-5"/>
    <property type="match status" value="1"/>
</dbReference>
<keyword evidence="3" id="KW-0862">Zinc</keyword>
<gene>
    <name evidence="5" type="ORF">GMB86_12500</name>
</gene>
<dbReference type="Proteomes" id="UP000440978">
    <property type="component" value="Unassembled WGS sequence"/>
</dbReference>
<comment type="similarity">
    <text evidence="1">Belongs to the peptidase M20 family.</text>
</comment>
<dbReference type="NCBIfam" id="TIGR01879">
    <property type="entry name" value="hydantase"/>
    <property type="match status" value="1"/>
</dbReference>
<dbReference type="InterPro" id="IPR002933">
    <property type="entry name" value="Peptidase_M20"/>
</dbReference>
<evidence type="ECO:0000256" key="1">
    <source>
        <dbReference type="ARBA" id="ARBA00006153"/>
    </source>
</evidence>
<dbReference type="Pfam" id="PF07687">
    <property type="entry name" value="M20_dimer"/>
    <property type="match status" value="1"/>
</dbReference>
<dbReference type="PANTHER" id="PTHR32494:SF5">
    <property type="entry name" value="ALLANTOATE AMIDOHYDROLASE"/>
    <property type="match status" value="1"/>
</dbReference>
<comment type="cofactor">
    <cofactor evidence="3">
        <name>Zn(2+)</name>
        <dbReference type="ChEBI" id="CHEBI:29105"/>
    </cofactor>
    <text evidence="3">Binds 2 Zn(2+) ions per subunit.</text>
</comment>
<dbReference type="AlphaFoldDB" id="A0A6N8CU68"/>
<evidence type="ECO:0000313" key="5">
    <source>
        <dbReference type="EMBL" id="MTT32827.1"/>
    </source>
</evidence>
<dbReference type="InterPro" id="IPR036264">
    <property type="entry name" value="Bact_exopeptidase_dim_dom"/>
</dbReference>
<evidence type="ECO:0000313" key="6">
    <source>
        <dbReference type="Proteomes" id="UP000440978"/>
    </source>
</evidence>
<feature type="binding site" evidence="3">
    <location>
        <position position="79"/>
    </location>
    <ligand>
        <name>Zn(2+)</name>
        <dbReference type="ChEBI" id="CHEBI:29105"/>
        <label>1</label>
    </ligand>
</feature>
<feature type="binding site" evidence="3">
    <location>
        <position position="380"/>
    </location>
    <ligand>
        <name>Zn(2+)</name>
        <dbReference type="ChEBI" id="CHEBI:29105"/>
        <label>2</label>
    </ligand>
</feature>
<dbReference type="PIRSF" id="PIRSF001235">
    <property type="entry name" value="Amidase_carbamoylase"/>
    <property type="match status" value="1"/>
</dbReference>
<feature type="domain" description="Peptidase M20 dimerisation" evidence="4">
    <location>
        <begin position="211"/>
        <end position="311"/>
    </location>
</feature>
<dbReference type="SUPFAM" id="SSF55031">
    <property type="entry name" value="Bacterial exopeptidase dimerisation domain"/>
    <property type="match status" value="1"/>
</dbReference>
<keyword evidence="2 5" id="KW-0378">Hydrolase</keyword>
<dbReference type="Gene3D" id="3.30.70.360">
    <property type="match status" value="1"/>
</dbReference>
<keyword evidence="6" id="KW-1185">Reference proteome</keyword>
<feature type="binding site" evidence="3">
    <location>
        <position position="125"/>
    </location>
    <ligand>
        <name>Zn(2+)</name>
        <dbReference type="ChEBI" id="CHEBI:29105"/>
        <label>2</label>
    </ligand>
</feature>
<dbReference type="CDD" id="cd03884">
    <property type="entry name" value="M20_bAS"/>
    <property type="match status" value="1"/>
</dbReference>
<dbReference type="InterPro" id="IPR011650">
    <property type="entry name" value="Peptidase_M20_dimer"/>
</dbReference>
<organism evidence="5 6">
    <name type="scientific">Terrilactibacillus tamarindi</name>
    <dbReference type="NCBI Taxonomy" id="2599694"/>
    <lineage>
        <taxon>Bacteria</taxon>
        <taxon>Bacillati</taxon>
        <taxon>Bacillota</taxon>
        <taxon>Bacilli</taxon>
        <taxon>Bacillales</taxon>
        <taxon>Bacillaceae</taxon>
        <taxon>Terrilactibacillus</taxon>
    </lineage>
</organism>
<dbReference type="Pfam" id="PF01546">
    <property type="entry name" value="Peptidase_M20"/>
    <property type="match status" value="1"/>
</dbReference>
<reference evidence="5 6" key="1">
    <citation type="submission" date="2019-11" db="EMBL/GenBank/DDBJ databases">
        <title>Terrilactibacillus tamarindus sp. nov. BCM23-1 isolated from bark of Tamarindus indica.</title>
        <authorList>
            <person name="Kingkaew E."/>
            <person name="Tanasupawat S."/>
        </authorList>
    </citation>
    <scope>NUCLEOTIDE SEQUENCE [LARGE SCALE GENOMIC DNA]</scope>
    <source>
        <strain evidence="5 6">BCM23-1</strain>
    </source>
</reference>
<keyword evidence="3" id="KW-0479">Metal-binding</keyword>
<dbReference type="RefSeq" id="WP_141191350.1">
    <property type="nucleotide sequence ID" value="NZ_WNHB01000021.1"/>
</dbReference>
<dbReference type="GO" id="GO:0016813">
    <property type="term" value="F:hydrolase activity, acting on carbon-nitrogen (but not peptide) bonds, in linear amidines"/>
    <property type="evidence" value="ECO:0007669"/>
    <property type="project" value="InterPro"/>
</dbReference>
<evidence type="ECO:0000259" key="4">
    <source>
        <dbReference type="Pfam" id="PF07687"/>
    </source>
</evidence>
<dbReference type="OrthoDB" id="9808195at2"/>
<evidence type="ECO:0000256" key="3">
    <source>
        <dbReference type="PIRSR" id="PIRSR001235-1"/>
    </source>
</evidence>
<name>A0A6N8CU68_9BACI</name>
<feature type="binding site" evidence="3">
    <location>
        <position position="189"/>
    </location>
    <ligand>
        <name>Zn(2+)</name>
        <dbReference type="ChEBI" id="CHEBI:29105"/>
        <label>1</label>
    </ligand>
</feature>
<dbReference type="Gene3D" id="3.40.630.10">
    <property type="entry name" value="Zn peptidases"/>
    <property type="match status" value="1"/>
</dbReference>
<feature type="binding site" evidence="3">
    <location>
        <position position="90"/>
    </location>
    <ligand>
        <name>Zn(2+)</name>
        <dbReference type="ChEBI" id="CHEBI:29105"/>
        <label>1</label>
    </ligand>
</feature>
<dbReference type="GO" id="GO:0046872">
    <property type="term" value="F:metal ion binding"/>
    <property type="evidence" value="ECO:0007669"/>
    <property type="project" value="UniProtKB-KW"/>
</dbReference>
<dbReference type="PANTHER" id="PTHR32494">
    <property type="entry name" value="ALLANTOATE DEIMINASE-RELATED"/>
    <property type="match status" value="1"/>
</dbReference>
<dbReference type="EC" id="3.5.-.-" evidence="5"/>
<sequence length="408" mass="44238">MINEERLWEHLEALSTIGKQETGGITRLSFSEEERQAKDLVSSWMKDAGLTVREDEVGNLIGRKEGLDPHLPVILVGSHIDSVYHGGNFDGPLGVLSGIEALQAMNEQGMETQHPIEVVAFTDEEGSRFSLGMIGSRGMAGTLTKEHLEQVDKNGISVAEAMSKSGLDPEEIQHARREKDSIKAYLELHIEQGKILESKNLSVGIVSGIAGPIWQKFIINGEAGHAGTTPMTMRRDPLTAASAIIQVINKEASKTGTTVGTVGQLELVPGGINVIPERVEFSLDLRDISEEVRDHVELEIATQAKSICEQYGVELIIEPLQRVAPAPCSDLVQTCTKAACDKLNIETMTLSSGAGHDGMQLTELCPIGMIFVRSKNGISHNPAEWSSMEDCKNGANVLCQTILNLDLK</sequence>